<accession>A0ABD1D293</accession>
<dbReference type="GO" id="GO:0005829">
    <property type="term" value="C:cytosol"/>
    <property type="evidence" value="ECO:0007669"/>
    <property type="project" value="UniProtKB-SubCell"/>
</dbReference>
<comment type="subcellular location">
    <subcellularLocation>
        <location evidence="3">Cytoplasm</location>
        <location evidence="3">Cytosol</location>
    </subcellularLocation>
    <subcellularLocation>
        <location evidence="2">Endoplasmic reticulum</location>
    </subcellularLocation>
    <subcellularLocation>
        <location evidence="1">Mitochondrion</location>
    </subcellularLocation>
</comment>
<dbReference type="Proteomes" id="UP001562425">
    <property type="component" value="Unassembled WGS sequence"/>
</dbReference>
<evidence type="ECO:0000256" key="4">
    <source>
        <dbReference type="ARBA" id="ARBA00022490"/>
    </source>
</evidence>
<keyword evidence="6" id="KW-0496">Mitochondrion</keyword>
<keyword evidence="5" id="KW-0256">Endoplasmic reticulum</keyword>
<evidence type="ECO:0000256" key="3">
    <source>
        <dbReference type="ARBA" id="ARBA00004514"/>
    </source>
</evidence>
<organism evidence="7 8">
    <name type="scientific">Culex pipiens pipiens</name>
    <name type="common">Northern house mosquito</name>
    <dbReference type="NCBI Taxonomy" id="38569"/>
    <lineage>
        <taxon>Eukaryota</taxon>
        <taxon>Metazoa</taxon>
        <taxon>Ecdysozoa</taxon>
        <taxon>Arthropoda</taxon>
        <taxon>Hexapoda</taxon>
        <taxon>Insecta</taxon>
        <taxon>Pterygota</taxon>
        <taxon>Neoptera</taxon>
        <taxon>Endopterygota</taxon>
        <taxon>Diptera</taxon>
        <taxon>Nematocera</taxon>
        <taxon>Culicoidea</taxon>
        <taxon>Culicidae</taxon>
        <taxon>Culicinae</taxon>
        <taxon>Culicini</taxon>
        <taxon>Culex</taxon>
        <taxon>Culex</taxon>
    </lineage>
</organism>
<keyword evidence="4" id="KW-0963">Cytoplasm</keyword>
<evidence type="ECO:0000313" key="8">
    <source>
        <dbReference type="Proteomes" id="UP001562425"/>
    </source>
</evidence>
<dbReference type="EMBL" id="JBEHCU010007938">
    <property type="protein sequence ID" value="KAL1390288.1"/>
    <property type="molecule type" value="Genomic_DNA"/>
</dbReference>
<dbReference type="InterPro" id="IPR000225">
    <property type="entry name" value="Armadillo"/>
</dbReference>
<dbReference type="FunFam" id="1.25.10.10:FF:000858">
    <property type="entry name" value="Vimar"/>
    <property type="match status" value="1"/>
</dbReference>
<comment type="caution">
    <text evidence="7">The sequence shown here is derived from an EMBL/GenBank/DDBJ whole genome shotgun (WGS) entry which is preliminary data.</text>
</comment>
<dbReference type="InterPro" id="IPR040144">
    <property type="entry name" value="RAP1GDS1"/>
</dbReference>
<protein>
    <recommendedName>
        <fullName evidence="9">Rap1 GTPase-GDP dissociation stimulator 1-B</fullName>
    </recommendedName>
</protein>
<dbReference type="InterPro" id="IPR016024">
    <property type="entry name" value="ARM-type_fold"/>
</dbReference>
<evidence type="ECO:0000256" key="6">
    <source>
        <dbReference type="ARBA" id="ARBA00023128"/>
    </source>
</evidence>
<sequence length="604" mass="67322">MDEIIAGLKNATLEKSPERALPLLKQISDAENNLCDKYDIKGDLLELLGLDDRAVQVQVARCIAEVAKTEAQRDKFTKEDVIGKLVSLLSVDAGSLELTIQVCRALGNICYANDDARSIIKTTKGDERIFALLDLDVDTDEDDRDQFVRVRCGLVSNYLLGSDDIAERAVELKIVGKIEKILARCVSDVDKYEDLLLNILPPLSILTEQISELYFEPSLNKLIAQILAKCTNPDLAESCLALLHFSAQNDDVKLLLAEEGLCETIYKLLEKYKTFANTDEARVLMKLACDLIVLILTGDKSMHYLYTTPLLKYMEDWLDSSDVELLTTGVLALGNFARTDRHCIYMVENRIMHKLLSILAKNNGVDHQMTLQHALLSTLKNLVIPKPNKAAVVEAGLVDIILPMLEIHQPPVVFKLLGTLRMTVDGQEKLAQQLLQNEKLIKQLVHWSKTSEFTGVLGESLRLMAWLIKHAYHASKDLAAADDTGLRKFVAVEGSVESMVGMLTSTHLVMQNEALIALSILSTTFQNKNADVKLDELVIKAEIGAKLAEQITLNGETMTKEIVDNLQTFIKLLKTSEACEEHLKKHNIDELLKSIPSLVEYCTL</sequence>
<evidence type="ECO:0000256" key="2">
    <source>
        <dbReference type="ARBA" id="ARBA00004240"/>
    </source>
</evidence>
<dbReference type="Gene3D" id="1.25.10.10">
    <property type="entry name" value="Leucine-rich Repeat Variant"/>
    <property type="match status" value="2"/>
</dbReference>
<keyword evidence="8" id="KW-1185">Reference proteome</keyword>
<reference evidence="7 8" key="1">
    <citation type="submission" date="2024-05" db="EMBL/GenBank/DDBJ databases">
        <title>Culex pipiens pipiens assembly and annotation.</title>
        <authorList>
            <person name="Alout H."/>
            <person name="Durand T."/>
        </authorList>
    </citation>
    <scope>NUCLEOTIDE SEQUENCE [LARGE SCALE GENOMIC DNA]</scope>
    <source>
        <strain evidence="7">HA-2024</strain>
        <tissue evidence="7">Whole body</tissue>
    </source>
</reference>
<dbReference type="SMART" id="SM00185">
    <property type="entry name" value="ARM"/>
    <property type="match status" value="4"/>
</dbReference>
<dbReference type="FunFam" id="1.25.10.10:FF:000369">
    <property type="entry name" value="Vimar"/>
    <property type="match status" value="1"/>
</dbReference>
<evidence type="ECO:0000256" key="5">
    <source>
        <dbReference type="ARBA" id="ARBA00022824"/>
    </source>
</evidence>
<evidence type="ECO:0000313" key="7">
    <source>
        <dbReference type="EMBL" id="KAL1390288.1"/>
    </source>
</evidence>
<dbReference type="InterPro" id="IPR011989">
    <property type="entry name" value="ARM-like"/>
</dbReference>
<dbReference type="PANTHER" id="PTHR10957">
    <property type="entry name" value="RAP1 GTPASE-GDP DISSOCIATION STIMULATOR 1"/>
    <property type="match status" value="1"/>
</dbReference>
<dbReference type="AlphaFoldDB" id="A0ABD1D293"/>
<proteinExistence type="predicted"/>
<name>A0ABD1D293_CULPP</name>
<dbReference type="GO" id="GO:0005783">
    <property type="term" value="C:endoplasmic reticulum"/>
    <property type="evidence" value="ECO:0007669"/>
    <property type="project" value="UniProtKB-SubCell"/>
</dbReference>
<gene>
    <name evidence="7" type="ORF">pipiens_003184</name>
</gene>
<dbReference type="SUPFAM" id="SSF48371">
    <property type="entry name" value="ARM repeat"/>
    <property type="match status" value="1"/>
</dbReference>
<dbReference type="GO" id="GO:0005739">
    <property type="term" value="C:mitochondrion"/>
    <property type="evidence" value="ECO:0007669"/>
    <property type="project" value="UniProtKB-SubCell"/>
</dbReference>
<evidence type="ECO:0008006" key="9">
    <source>
        <dbReference type="Google" id="ProtNLM"/>
    </source>
</evidence>
<evidence type="ECO:0000256" key="1">
    <source>
        <dbReference type="ARBA" id="ARBA00004173"/>
    </source>
</evidence>